<feature type="domain" description="Arabinofuranosyltransferase D third carbohydrate binding module" evidence="4">
    <location>
        <begin position="978"/>
        <end position="1083"/>
    </location>
</feature>
<feature type="region of interest" description="Disordered" evidence="1">
    <location>
        <begin position="1417"/>
        <end position="1455"/>
    </location>
</feature>
<comment type="caution">
    <text evidence="5">The sequence shown here is derived from an EMBL/GenBank/DDBJ whole genome shotgun (WGS) entry which is preliminary data.</text>
</comment>
<dbReference type="GO" id="GO:0016740">
    <property type="term" value="F:transferase activity"/>
    <property type="evidence" value="ECO:0007669"/>
    <property type="project" value="InterPro"/>
</dbReference>
<dbReference type="Gene3D" id="2.60.120.260">
    <property type="entry name" value="Galactose-binding domain-like"/>
    <property type="match status" value="2"/>
</dbReference>
<feature type="transmembrane region" description="Helical" evidence="2">
    <location>
        <begin position="354"/>
        <end position="375"/>
    </location>
</feature>
<feature type="transmembrane region" description="Helical" evidence="2">
    <location>
        <begin position="253"/>
        <end position="273"/>
    </location>
</feature>
<organism evidence="5 6">
    <name type="scientific">Microbispora triticiradicis</name>
    <dbReference type="NCBI Taxonomy" id="2200763"/>
    <lineage>
        <taxon>Bacteria</taxon>
        <taxon>Bacillati</taxon>
        <taxon>Actinomycetota</taxon>
        <taxon>Actinomycetes</taxon>
        <taxon>Streptosporangiales</taxon>
        <taxon>Streptosporangiaceae</taxon>
        <taxon>Microbispora</taxon>
    </lineage>
</organism>
<sequence>MSSLPDSHTSSHPSSPMSSPMSGAMSGHPSGAMSGHQSSPMSGARMRNRLRLLAAALLLVALVFRTRPGELLADTKIDLTVAPAAFLGRALGLWDPAQFGQLQNQVSGYLFPMGQFFLGGKLLGLDGWVVQRLWMALLAVTAFAGMNRLAARLGIGTPETRLVAALAFALAPRAVSDLGVLSAEVQPMALLPWILLPLVTAARGGNRMVCAARSAFAVALCGGVNAVAVGAVLVVPVLFVATRDREVRRVRLLAWWLAGVAAATLWWTVPLLLMGRYAFSFLPYTESAATTTQVTSLPNILRGTADWVASITGGAGPGMPVGFELTHATWAAVATCLLAAVGLAGVLRADVPHRLFLTLTLLAGLFVMSAGHLGALESPLAPAIRELIDGPLAPLRNLRKFDPVVRLPLALGIAHVLAAVRRPDARAQSRTQLGARFRARLLTAGVVAALAGITLPVIQLGLAGPGTFREIPGYWHEAARWLNGRAGDQAVLALPGSAFGEYTWGRPLDEPMQQLFTVRWAERQIGAAGSTGLTRVLDAVDRQVAAGRGSPGLREVLARLGVRFLLVRNDLDRRAMEGTLPARVHQALADTGGISRVASFGPDVGSSWDMDDAVLGQDPAYPALEVYEVGGAAGVVSLLPAGDLLRVYGAPEGLLDLADHGLLSGRPTVLNADPGDAREAVVTDSLRRRQRHFGTIRRGVSPTLADGESPPRTGVVDDYLEPGWAPFSATAAYTGIAGVSASSSASDPGTIAMPQSPGRLPYAALDGNPWTMWRSGGTDGPLGQWIRVDFERPLRLTRIGVRFVTDPVLGPPPVRVAVETAAGRVEQDLTDGSGTDAQSLRVPDGPSSWLRLRVLRLAEQPEDASGSPFGSSVGIAEITVPGLAAGRTYRSPDVSGRTAGTPTTYVMTRAAGEEPPCVLGPVRWLCQPSAERQGEEGYTFDHTVTVPAAGSPTLTGRAVLRDAAAIDRYARLTEFPQVSGSSVAVDQPVAAARSAFDGDARTTWISGENDRHPELSIRWAKARTVGRIVVQRPRGARPWTSVLLTAGDGSVRGGWHDDEGEVRFRPVKTDRLRIQFSPAAPPLQVTDVLVDGVRPLPDIAGVPFTLDCGFGPALTIGGERVATRVEGVYGDVLTGRPLRFTSCGEVRVAAGANRIRAVPLDPFRVDSVVLDPVVLDPAVLDPVVLDSAHPTVSKPSGRVSVESWGASRRTVSVSAEADAYLVVGENFNPGWTATVAGRALTAVRIDGWRQAWRVPAGTSGVVRLDYTPDRVYRVVLVAGLAGLLLVVCLATRPVRLRAPRTVRTRAGAVDRRLLPAAAAAAGWWIAGPAGLAVVTGCVLAALWGRPALGRLLRSPLPAVSLPVVSLPVVSMSVVSLLVPAGVLATLSWGDSWQQRAAQLLCLPVVSALLVGLAAPTAAESKPESPGGLLDEEVAQDGDQDRDGHDHEQHRPEPAR</sequence>
<feature type="transmembrane region" description="Helical" evidence="2">
    <location>
        <begin position="441"/>
        <end position="462"/>
    </location>
</feature>
<keyword evidence="6" id="KW-1185">Reference proteome</keyword>
<evidence type="ECO:0000313" key="6">
    <source>
        <dbReference type="Proteomes" id="UP000309033"/>
    </source>
</evidence>
<feature type="transmembrane region" description="Helical" evidence="2">
    <location>
        <begin position="404"/>
        <end position="420"/>
    </location>
</feature>
<dbReference type="InterPro" id="IPR021798">
    <property type="entry name" value="AftD_N"/>
</dbReference>
<keyword evidence="2" id="KW-0472">Membrane</keyword>
<evidence type="ECO:0000256" key="1">
    <source>
        <dbReference type="SAM" id="MobiDB-lite"/>
    </source>
</evidence>
<dbReference type="EMBL" id="VANP01000003">
    <property type="protein sequence ID" value="TLP61979.1"/>
    <property type="molecule type" value="Genomic_DNA"/>
</dbReference>
<dbReference type="Pfam" id="PF11847">
    <property type="entry name" value="GT-C_AftD"/>
    <property type="match status" value="1"/>
</dbReference>
<keyword evidence="2" id="KW-0812">Transmembrane</keyword>
<feature type="domain" description="Alpha-(1-&gt;3)-arabinofuranosyltransferase N-terminal GT-C" evidence="3">
    <location>
        <begin position="59"/>
        <end position="709"/>
    </location>
</feature>
<accession>A0A5R8Z860</accession>
<dbReference type="InterPro" id="IPR008979">
    <property type="entry name" value="Galactose-bd-like_sf"/>
</dbReference>
<feature type="transmembrane region" description="Helical" evidence="2">
    <location>
        <begin position="1399"/>
        <end position="1418"/>
    </location>
</feature>
<feature type="transmembrane region" description="Helical" evidence="2">
    <location>
        <begin position="215"/>
        <end position="241"/>
    </location>
</feature>
<feature type="region of interest" description="Disordered" evidence="1">
    <location>
        <begin position="1"/>
        <end position="42"/>
    </location>
</feature>
<feature type="transmembrane region" description="Helical" evidence="2">
    <location>
        <begin position="1271"/>
        <end position="1292"/>
    </location>
</feature>
<evidence type="ECO:0000259" key="4">
    <source>
        <dbReference type="Pfam" id="PF24607"/>
    </source>
</evidence>
<evidence type="ECO:0000256" key="2">
    <source>
        <dbReference type="SAM" id="Phobius"/>
    </source>
</evidence>
<dbReference type="SUPFAM" id="SSF49785">
    <property type="entry name" value="Galactose-binding domain-like"/>
    <property type="match status" value="2"/>
</dbReference>
<dbReference type="OrthoDB" id="5242711at2"/>
<name>A0A5R8Z860_9ACTN</name>
<protein>
    <submittedName>
        <fullName evidence="5">DUF3367 domain-containing protein</fullName>
    </submittedName>
</protein>
<feature type="transmembrane region" description="Helical" evidence="2">
    <location>
        <begin position="1313"/>
        <end position="1343"/>
    </location>
</feature>
<feature type="compositionally biased region" description="Low complexity" evidence="1">
    <location>
        <begin position="1"/>
        <end position="36"/>
    </location>
</feature>
<feature type="transmembrane region" description="Helical" evidence="2">
    <location>
        <begin position="1363"/>
        <end position="1387"/>
    </location>
</feature>
<gene>
    <name evidence="5" type="ORF">FED44_08275</name>
</gene>
<dbReference type="Pfam" id="PF24607">
    <property type="entry name" value="CBM_AftD"/>
    <property type="match status" value="1"/>
</dbReference>
<dbReference type="Proteomes" id="UP000309033">
    <property type="component" value="Unassembled WGS sequence"/>
</dbReference>
<feature type="compositionally biased region" description="Basic and acidic residues" evidence="1">
    <location>
        <begin position="1438"/>
        <end position="1455"/>
    </location>
</feature>
<proteinExistence type="predicted"/>
<evidence type="ECO:0000259" key="3">
    <source>
        <dbReference type="Pfam" id="PF11847"/>
    </source>
</evidence>
<feature type="transmembrane region" description="Helical" evidence="2">
    <location>
        <begin position="328"/>
        <end position="347"/>
    </location>
</feature>
<keyword evidence="2" id="KW-1133">Transmembrane helix</keyword>
<evidence type="ECO:0000313" key="5">
    <source>
        <dbReference type="EMBL" id="TLP61979.1"/>
    </source>
</evidence>
<reference evidence="5" key="1">
    <citation type="submission" date="2019-05" db="EMBL/GenBank/DDBJ databases">
        <title>Isolation, diversity and antifungal activity of Actinobacteria from wheat.</title>
        <authorList>
            <person name="Yu B."/>
        </authorList>
    </citation>
    <scope>NUCLEOTIDE SEQUENCE [LARGE SCALE GENOMIC DNA]</scope>
    <source>
        <strain evidence="5">NEAU-HEGS1-5</strain>
    </source>
</reference>
<dbReference type="InterPro" id="IPR056997">
    <property type="entry name" value="CBM_AftD"/>
</dbReference>